<evidence type="ECO:0000313" key="2">
    <source>
        <dbReference type="Proteomes" id="UP000823641"/>
    </source>
</evidence>
<reference evidence="1" key="1">
    <citation type="submission" date="2020-10" db="EMBL/GenBank/DDBJ databases">
        <authorList>
            <person name="Gilroy R."/>
        </authorList>
    </citation>
    <scope>NUCLEOTIDE SEQUENCE</scope>
    <source>
        <strain evidence="1">G3-3990</strain>
    </source>
</reference>
<dbReference type="EMBL" id="JADIMG010000072">
    <property type="protein sequence ID" value="MBO8460165.1"/>
    <property type="molecule type" value="Genomic_DNA"/>
</dbReference>
<gene>
    <name evidence="1" type="ORF">IAA73_07535</name>
</gene>
<dbReference type="AlphaFoldDB" id="A0A9D9HUG5"/>
<proteinExistence type="predicted"/>
<sequence length="83" mass="9711">METFSKREWLNKEDSPSTGSIVAFDGLIKEEDGTEYRSTFLQVADCFGKVKLHKSCYDTIEDFVDKMKRLRSVLNEFIEHLEK</sequence>
<organism evidence="1 2">
    <name type="scientific">Candidatus Gallipaludibacter merdavium</name>
    <dbReference type="NCBI Taxonomy" id="2840839"/>
    <lineage>
        <taxon>Bacteria</taxon>
        <taxon>Pseudomonadati</taxon>
        <taxon>Bacteroidota</taxon>
        <taxon>Bacteroidia</taxon>
        <taxon>Bacteroidales</taxon>
        <taxon>Candidatus Gallipaludibacter</taxon>
    </lineage>
</organism>
<reference evidence="1" key="2">
    <citation type="journal article" date="2021" name="PeerJ">
        <title>Extensive microbial diversity within the chicken gut microbiome revealed by metagenomics and culture.</title>
        <authorList>
            <person name="Gilroy R."/>
            <person name="Ravi A."/>
            <person name="Getino M."/>
            <person name="Pursley I."/>
            <person name="Horton D.L."/>
            <person name="Alikhan N.F."/>
            <person name="Baker D."/>
            <person name="Gharbi K."/>
            <person name="Hall N."/>
            <person name="Watson M."/>
            <person name="Adriaenssens E.M."/>
            <person name="Foster-Nyarko E."/>
            <person name="Jarju S."/>
            <person name="Secka A."/>
            <person name="Antonio M."/>
            <person name="Oren A."/>
            <person name="Chaudhuri R.R."/>
            <person name="La Ragione R."/>
            <person name="Hildebrand F."/>
            <person name="Pallen M.J."/>
        </authorList>
    </citation>
    <scope>NUCLEOTIDE SEQUENCE</scope>
    <source>
        <strain evidence="1">G3-3990</strain>
    </source>
</reference>
<evidence type="ECO:0000313" key="1">
    <source>
        <dbReference type="EMBL" id="MBO8460165.1"/>
    </source>
</evidence>
<comment type="caution">
    <text evidence="1">The sequence shown here is derived from an EMBL/GenBank/DDBJ whole genome shotgun (WGS) entry which is preliminary data.</text>
</comment>
<dbReference type="Proteomes" id="UP000823641">
    <property type="component" value="Unassembled WGS sequence"/>
</dbReference>
<accession>A0A9D9HUG5</accession>
<name>A0A9D9HUG5_9BACT</name>
<protein>
    <submittedName>
        <fullName evidence="1">Uncharacterized protein</fullName>
    </submittedName>
</protein>